<dbReference type="GO" id="GO:0005778">
    <property type="term" value="C:peroxisomal membrane"/>
    <property type="evidence" value="ECO:0007669"/>
    <property type="project" value="UniProtKB-SubCell"/>
</dbReference>
<dbReference type="OrthoDB" id="2021143at2759"/>
<sequence length="358" mass="40266">MTGSSAARQMLSMPSGWLAAYDDYITRNASQVSQMESALRSLTYIIPGRFRDAEMASESIHSSVQLLSLYHDVILARAAPCPATRSPQARYTSYWARTSSLYRRAALLLQVVSYTQLLLEMGARRRGGERARWRVVVLVEAAKAACRVVMMRATRARCGVWPPLPERETGGREEEEEEEEQEHKGEWVMPRTGLKLPWMPDAESVNGYLLDRVVTADDIKPPRRLVNRLSGTAYASEVLYLLIPLIYALALARSSSSSSSSSRSRSPPSWSPWLLALALEYTARHLYTDSSLRASPLERHEWHRRAWAMAGWCMRGAFYARVTGPAVRGVAARLPGLLAGVVHDYDYLWANYYFSTSP</sequence>
<reference evidence="4 5" key="1">
    <citation type="submission" date="2017-06" db="EMBL/GenBank/DDBJ databases">
        <title>Ant-infecting Ophiocordyceps genomes reveal a high diversity of potential behavioral manipulation genes and a possible major role for enterotoxins.</title>
        <authorList>
            <person name="De Bekker C."/>
            <person name="Evans H.C."/>
            <person name="Brachmann A."/>
            <person name="Hughes D.P."/>
        </authorList>
    </citation>
    <scope>NUCLEOTIDE SEQUENCE [LARGE SCALE GENOMIC DNA]</scope>
    <source>
        <strain evidence="4 5">Map64</strain>
    </source>
</reference>
<comment type="caution">
    <text evidence="4">The sequence shown here is derived from an EMBL/GenBank/DDBJ whole genome shotgun (WGS) entry which is preliminary data.</text>
</comment>
<dbReference type="PANTHER" id="PTHR13299:SF0">
    <property type="entry name" value="PEROXISOMAL MEMBRANE PROTEIN PEX16"/>
    <property type="match status" value="1"/>
</dbReference>
<organism evidence="4 5">
    <name type="scientific">Ophiocordyceps australis</name>
    <dbReference type="NCBI Taxonomy" id="1399860"/>
    <lineage>
        <taxon>Eukaryota</taxon>
        <taxon>Fungi</taxon>
        <taxon>Dikarya</taxon>
        <taxon>Ascomycota</taxon>
        <taxon>Pezizomycotina</taxon>
        <taxon>Sordariomycetes</taxon>
        <taxon>Hypocreomycetidae</taxon>
        <taxon>Hypocreales</taxon>
        <taxon>Ophiocordycipitaceae</taxon>
        <taxon>Ophiocordyceps</taxon>
    </lineage>
</organism>
<gene>
    <name evidence="4" type="ORF">CDD81_4727</name>
</gene>
<evidence type="ECO:0000256" key="2">
    <source>
        <dbReference type="RuleBase" id="RU365003"/>
    </source>
</evidence>
<dbReference type="EMBL" id="NJET01000032">
    <property type="protein sequence ID" value="PHH64370.1"/>
    <property type="molecule type" value="Genomic_DNA"/>
</dbReference>
<dbReference type="GO" id="GO:0007031">
    <property type="term" value="P:peroxisome organization"/>
    <property type="evidence" value="ECO:0007669"/>
    <property type="project" value="UniProtKB-KW"/>
</dbReference>
<keyword evidence="2" id="KW-0576">Peroxisome</keyword>
<name>A0A2C5YA79_9HYPO</name>
<comment type="subcellular location">
    <subcellularLocation>
        <location evidence="2">Peroxisome membrane</location>
    </subcellularLocation>
</comment>
<keyword evidence="2" id="KW-0962">Peroxisome biogenesis</keyword>
<feature type="region of interest" description="Disordered" evidence="3">
    <location>
        <begin position="163"/>
        <end position="186"/>
    </location>
</feature>
<comment type="similarity">
    <text evidence="1 2">Belongs to the peroxin-16 family.</text>
</comment>
<dbReference type="Pfam" id="PF08610">
    <property type="entry name" value="Pex16"/>
    <property type="match status" value="1"/>
</dbReference>
<dbReference type="PANTHER" id="PTHR13299">
    <property type="entry name" value="PEROXISOMAL MEMBRANE PROTEIN PEX16"/>
    <property type="match status" value="1"/>
</dbReference>
<dbReference type="InterPro" id="IPR013919">
    <property type="entry name" value="Pex16"/>
</dbReference>
<evidence type="ECO:0000256" key="3">
    <source>
        <dbReference type="SAM" id="MobiDB-lite"/>
    </source>
</evidence>
<accession>A0A2C5YA79</accession>
<evidence type="ECO:0000313" key="4">
    <source>
        <dbReference type="EMBL" id="PHH64370.1"/>
    </source>
</evidence>
<evidence type="ECO:0000313" key="5">
    <source>
        <dbReference type="Proteomes" id="UP000226192"/>
    </source>
</evidence>
<proteinExistence type="inferred from homology"/>
<dbReference type="Proteomes" id="UP000226192">
    <property type="component" value="Unassembled WGS sequence"/>
</dbReference>
<dbReference type="AlphaFoldDB" id="A0A2C5YA79"/>
<protein>
    <recommendedName>
        <fullName evidence="2">Peroxisomal membrane protein PEX16</fullName>
    </recommendedName>
</protein>
<keyword evidence="5" id="KW-1185">Reference proteome</keyword>
<evidence type="ECO:0000256" key="1">
    <source>
        <dbReference type="ARBA" id="ARBA00009505"/>
    </source>
</evidence>
<dbReference type="STRING" id="1399860.A0A2C5YA79"/>